<comment type="pathway">
    <text evidence="1">Lipid metabolism; fatty acid beta-oxidation.</text>
</comment>
<evidence type="ECO:0000256" key="8">
    <source>
        <dbReference type="ARBA" id="ARBA00023027"/>
    </source>
</evidence>
<dbReference type="Pfam" id="PF00378">
    <property type="entry name" value="ECH_1"/>
    <property type="match status" value="1"/>
</dbReference>
<evidence type="ECO:0000256" key="10">
    <source>
        <dbReference type="ARBA" id="ARBA00023239"/>
    </source>
</evidence>
<dbReference type="AlphaFoldDB" id="A0AA37QE20"/>
<dbReference type="PANTHER" id="PTHR43612">
    <property type="entry name" value="TRIFUNCTIONAL ENZYME SUBUNIT ALPHA"/>
    <property type="match status" value="1"/>
</dbReference>
<dbReference type="Pfam" id="PF02737">
    <property type="entry name" value="3HCDH_N"/>
    <property type="match status" value="1"/>
</dbReference>
<evidence type="ECO:0000256" key="13">
    <source>
        <dbReference type="SAM" id="MobiDB-lite"/>
    </source>
</evidence>
<comment type="caution">
    <text evidence="16">The sequence shown here is derived from an EMBL/GenBank/DDBJ whole genome shotgun (WGS) entry which is preliminary data.</text>
</comment>
<accession>A0AA37QE20</accession>
<dbReference type="GO" id="GO:0016509">
    <property type="term" value="F:long-chain (3S)-3-hydroxyacyl-CoA dehydrogenase (NAD+) activity"/>
    <property type="evidence" value="ECO:0007669"/>
    <property type="project" value="TreeGrafter"/>
</dbReference>
<keyword evidence="10" id="KW-0456">Lyase</keyword>
<dbReference type="GO" id="GO:0006635">
    <property type="term" value="P:fatty acid beta-oxidation"/>
    <property type="evidence" value="ECO:0007669"/>
    <property type="project" value="TreeGrafter"/>
</dbReference>
<dbReference type="Pfam" id="PF00725">
    <property type="entry name" value="3HCDH"/>
    <property type="match status" value="2"/>
</dbReference>
<dbReference type="RefSeq" id="WP_284348484.1">
    <property type="nucleotide sequence ID" value="NZ_BRXS01000001.1"/>
</dbReference>
<dbReference type="SUPFAM" id="SSF52096">
    <property type="entry name" value="ClpP/crotonase"/>
    <property type="match status" value="1"/>
</dbReference>
<comment type="similarity">
    <text evidence="2">In the central section; belongs to the 3-hydroxyacyl-CoA dehydrogenase family.</text>
</comment>
<feature type="region of interest" description="Disordered" evidence="13">
    <location>
        <begin position="631"/>
        <end position="652"/>
    </location>
</feature>
<dbReference type="Gene3D" id="3.90.226.10">
    <property type="entry name" value="2-enoyl-CoA Hydratase, Chain A, domain 1"/>
    <property type="match status" value="1"/>
</dbReference>
<feature type="domain" description="3-hydroxyacyl-CoA dehydrogenase C-terminal" evidence="14">
    <location>
        <begin position="514"/>
        <end position="607"/>
    </location>
</feature>
<evidence type="ECO:0000259" key="15">
    <source>
        <dbReference type="Pfam" id="PF02737"/>
    </source>
</evidence>
<dbReference type="EC" id="4.2.1.17" evidence="4"/>
<dbReference type="InterPro" id="IPR029045">
    <property type="entry name" value="ClpP/crotonase-like_dom_sf"/>
</dbReference>
<evidence type="ECO:0000256" key="7">
    <source>
        <dbReference type="ARBA" id="ARBA00023002"/>
    </source>
</evidence>
<dbReference type="CDD" id="cd06558">
    <property type="entry name" value="crotonase-like"/>
    <property type="match status" value="1"/>
</dbReference>
<gene>
    <name evidence="16" type="primary">fadJ</name>
    <name evidence="16" type="ORF">rosag_05510</name>
</gene>
<reference evidence="16" key="1">
    <citation type="submission" date="2022-08" db="EMBL/GenBank/DDBJ databases">
        <title>Draft genome sequencing of Roseisolibacter agri AW1220.</title>
        <authorList>
            <person name="Tobiishi Y."/>
            <person name="Tonouchi A."/>
        </authorList>
    </citation>
    <scope>NUCLEOTIDE SEQUENCE</scope>
    <source>
        <strain evidence="16">AW1220</strain>
    </source>
</reference>
<evidence type="ECO:0000256" key="11">
    <source>
        <dbReference type="ARBA" id="ARBA00023268"/>
    </source>
</evidence>
<keyword evidence="17" id="KW-1185">Reference proteome</keyword>
<keyword evidence="11" id="KW-0511">Multifunctional enzyme</keyword>
<evidence type="ECO:0000256" key="12">
    <source>
        <dbReference type="ARBA" id="ARBA00049556"/>
    </source>
</evidence>
<evidence type="ECO:0000256" key="9">
    <source>
        <dbReference type="ARBA" id="ARBA00023098"/>
    </source>
</evidence>
<dbReference type="PANTHER" id="PTHR43612:SF3">
    <property type="entry name" value="TRIFUNCTIONAL ENZYME SUBUNIT ALPHA, MITOCHONDRIAL"/>
    <property type="match status" value="1"/>
</dbReference>
<evidence type="ECO:0000313" key="17">
    <source>
        <dbReference type="Proteomes" id="UP001161325"/>
    </source>
</evidence>
<keyword evidence="7" id="KW-0560">Oxidoreductase</keyword>
<evidence type="ECO:0000256" key="6">
    <source>
        <dbReference type="ARBA" id="ARBA00022963"/>
    </source>
</evidence>
<dbReference type="Gene3D" id="1.10.1040.50">
    <property type="match status" value="1"/>
</dbReference>
<name>A0AA37QE20_9BACT</name>
<protein>
    <recommendedName>
        <fullName evidence="4">enoyl-CoA hydratase</fullName>
        <ecNumber evidence="4">4.2.1.17</ecNumber>
    </recommendedName>
</protein>
<comment type="similarity">
    <text evidence="3">In the N-terminal section; belongs to the enoyl-CoA hydratase/isomerase family.</text>
</comment>
<sequence>MSAARTSERAIERVHDALTLEIVDGVAVVTFDLSDSPVNVLGAPAARAFGALLDRLETDTAIRAAVLLSGKPDSWIAGADIEQFLTVRDAADAEALSRQGQAMVDRIERARVPVVAAVHGAALGGGLEVALACAWRVATEHAKTTFALPEVQLGLIPGMGGTQRLPRRVGLQLALDMILTGRSVRARKALAIGLVDDLVHLSILREVALRRARELADGTRKASEKPRRQGAGGALRGIVLEDNPLGRTVVFSKARESVMQKTRGQFPAPLAALDVVHEGFARGMEAGLKEEARRFGELAVGDVSRELVYLFFATTALKKDTGAGDGATARPVRALAVVGAGFMGAGIAAIAARHGTPVRLKDADDARVAKGLDTVRGILGEALQKKRVTRLELAQQQGLVTATAGESGFRHADLVVEAVFEDLAVKRRVLNAAERLAPGAVLATNTSTIPIGRLADGLEDPTQLVGMHFFSPVQKMPLLEVVAGTRSAPEAVATAVAYGKRLGKTVIVVGDGPGFYVNRILAPYLNEAGWLLEEGVAIDAIDQALVRWGFPVGPFQLMDEVGLDVAAKAGAVVGEAFGARMAPAPALRRVLESGRAGRKGKQGFYAYDADGKRRGVDASVYGVAGVPATRAPATRAPAPRGPDGQPTGPSDADIVERTVYPMLDEAVRCLEDGVLRAPRDGDVGAVFGIGYPPFRGGPFRTIDAIGADTIVRTLETLAARTGMGRFVPSERLRAMARASGDAARFHPRDGRPGE</sequence>
<evidence type="ECO:0000259" key="14">
    <source>
        <dbReference type="Pfam" id="PF00725"/>
    </source>
</evidence>
<organism evidence="16 17">
    <name type="scientific">Roseisolibacter agri</name>
    <dbReference type="NCBI Taxonomy" id="2014610"/>
    <lineage>
        <taxon>Bacteria</taxon>
        <taxon>Pseudomonadati</taxon>
        <taxon>Gemmatimonadota</taxon>
        <taxon>Gemmatimonadia</taxon>
        <taxon>Gemmatimonadales</taxon>
        <taxon>Gemmatimonadaceae</taxon>
        <taxon>Roseisolibacter</taxon>
    </lineage>
</organism>
<dbReference type="SUPFAM" id="SSF48179">
    <property type="entry name" value="6-phosphogluconate dehydrogenase C-terminal domain-like"/>
    <property type="match status" value="2"/>
</dbReference>
<feature type="domain" description="3-hydroxyacyl-CoA dehydrogenase C-terminal" evidence="14">
    <location>
        <begin position="654"/>
        <end position="738"/>
    </location>
</feature>
<feature type="compositionally biased region" description="Low complexity" evidence="13">
    <location>
        <begin position="631"/>
        <end position="642"/>
    </location>
</feature>
<dbReference type="InterPro" id="IPR008927">
    <property type="entry name" value="6-PGluconate_DH-like_C_sf"/>
</dbReference>
<dbReference type="InterPro" id="IPR050136">
    <property type="entry name" value="FA_oxidation_alpha_subunit"/>
</dbReference>
<dbReference type="GO" id="GO:0004300">
    <property type="term" value="F:enoyl-CoA hydratase activity"/>
    <property type="evidence" value="ECO:0007669"/>
    <property type="project" value="UniProtKB-EC"/>
</dbReference>
<comment type="catalytic activity">
    <reaction evidence="12">
        <text>a (3S)-3-hydroxyacyl-CoA + NAD(+) = a 3-oxoacyl-CoA + NADH + H(+)</text>
        <dbReference type="Rhea" id="RHEA:22432"/>
        <dbReference type="ChEBI" id="CHEBI:15378"/>
        <dbReference type="ChEBI" id="CHEBI:57318"/>
        <dbReference type="ChEBI" id="CHEBI:57540"/>
        <dbReference type="ChEBI" id="CHEBI:57945"/>
        <dbReference type="ChEBI" id="CHEBI:90726"/>
        <dbReference type="EC" id="1.1.1.35"/>
    </reaction>
</comment>
<dbReference type="SUPFAM" id="SSF51735">
    <property type="entry name" value="NAD(P)-binding Rossmann-fold domains"/>
    <property type="match status" value="1"/>
</dbReference>
<keyword evidence="5" id="KW-0276">Fatty acid metabolism</keyword>
<evidence type="ECO:0000256" key="5">
    <source>
        <dbReference type="ARBA" id="ARBA00022832"/>
    </source>
</evidence>
<dbReference type="InterPro" id="IPR006108">
    <property type="entry name" value="3HC_DH_C"/>
</dbReference>
<evidence type="ECO:0000256" key="2">
    <source>
        <dbReference type="ARBA" id="ARBA00007005"/>
    </source>
</evidence>
<dbReference type="GO" id="GO:0070403">
    <property type="term" value="F:NAD+ binding"/>
    <property type="evidence" value="ECO:0007669"/>
    <property type="project" value="InterPro"/>
</dbReference>
<dbReference type="Gene3D" id="3.40.50.720">
    <property type="entry name" value="NAD(P)-binding Rossmann-like Domain"/>
    <property type="match status" value="1"/>
</dbReference>
<proteinExistence type="inferred from homology"/>
<evidence type="ECO:0000256" key="4">
    <source>
        <dbReference type="ARBA" id="ARBA00012076"/>
    </source>
</evidence>
<keyword evidence="8" id="KW-0520">NAD</keyword>
<feature type="domain" description="3-hydroxyacyl-CoA dehydrogenase NAD binding" evidence="15">
    <location>
        <begin position="335"/>
        <end position="511"/>
    </location>
</feature>
<dbReference type="EMBL" id="BRXS01000001">
    <property type="protein sequence ID" value="GLC24038.1"/>
    <property type="molecule type" value="Genomic_DNA"/>
</dbReference>
<evidence type="ECO:0000256" key="3">
    <source>
        <dbReference type="ARBA" id="ARBA00008750"/>
    </source>
</evidence>
<evidence type="ECO:0000256" key="1">
    <source>
        <dbReference type="ARBA" id="ARBA00005005"/>
    </source>
</evidence>
<keyword evidence="9" id="KW-0443">Lipid metabolism</keyword>
<dbReference type="InterPro" id="IPR006180">
    <property type="entry name" value="3-OHacyl-CoA_DH_CS"/>
</dbReference>
<dbReference type="PROSITE" id="PS00067">
    <property type="entry name" value="3HCDH"/>
    <property type="match status" value="1"/>
</dbReference>
<dbReference type="InterPro" id="IPR036291">
    <property type="entry name" value="NAD(P)-bd_dom_sf"/>
</dbReference>
<dbReference type="InterPro" id="IPR001753">
    <property type="entry name" value="Enoyl-CoA_hydra/iso"/>
</dbReference>
<dbReference type="Proteomes" id="UP001161325">
    <property type="component" value="Unassembled WGS sequence"/>
</dbReference>
<keyword evidence="6" id="KW-0442">Lipid degradation</keyword>
<evidence type="ECO:0000313" key="16">
    <source>
        <dbReference type="EMBL" id="GLC24038.1"/>
    </source>
</evidence>
<dbReference type="FunFam" id="3.90.226.10:FF:000011">
    <property type="entry name" value="Fatty acid oxidation complex subunit alpha"/>
    <property type="match status" value="1"/>
</dbReference>
<dbReference type="FunFam" id="3.40.50.720:FF:000009">
    <property type="entry name" value="Fatty oxidation complex, alpha subunit"/>
    <property type="match status" value="1"/>
</dbReference>
<dbReference type="InterPro" id="IPR006176">
    <property type="entry name" value="3-OHacyl-CoA_DH_NAD-bd"/>
</dbReference>